<keyword evidence="5" id="KW-0547">Nucleotide-binding</keyword>
<keyword evidence="9" id="KW-1133">Transmembrane helix</keyword>
<dbReference type="InterPro" id="IPR036890">
    <property type="entry name" value="HATPase_C_sf"/>
</dbReference>
<dbReference type="EMBL" id="CP000383">
    <property type="protein sequence ID" value="ABG57624.1"/>
    <property type="molecule type" value="Genomic_DNA"/>
</dbReference>
<dbReference type="RefSeq" id="WP_011583740.1">
    <property type="nucleotide sequence ID" value="NC_008255.1"/>
</dbReference>
<evidence type="ECO:0000256" key="5">
    <source>
        <dbReference type="ARBA" id="ARBA00022741"/>
    </source>
</evidence>
<dbReference type="SMART" id="SM00387">
    <property type="entry name" value="HATPase_c"/>
    <property type="match status" value="1"/>
</dbReference>
<feature type="transmembrane region" description="Helical" evidence="9">
    <location>
        <begin position="147"/>
        <end position="167"/>
    </location>
</feature>
<reference evidence="11 12" key="1">
    <citation type="journal article" date="2007" name="Appl. Environ. Microbiol.">
        <title>Genome sequence of the cellulolytic gliding bacterium Cytophaga hutchinsonii.</title>
        <authorList>
            <person name="Xie G."/>
            <person name="Bruce D.C."/>
            <person name="Challacombe J.F."/>
            <person name="Chertkov O."/>
            <person name="Detter J.C."/>
            <person name="Gilna P."/>
            <person name="Han C.S."/>
            <person name="Lucas S."/>
            <person name="Misra M."/>
            <person name="Myers G.L."/>
            <person name="Richardson P."/>
            <person name="Tapia R."/>
            <person name="Thayer N."/>
            <person name="Thompson L.S."/>
            <person name="Brettin T.S."/>
            <person name="Henrissat B."/>
            <person name="Wilson D.B."/>
            <person name="McBride M.J."/>
        </authorList>
    </citation>
    <scope>NUCLEOTIDE SEQUENCE [LARGE SCALE GENOMIC DNA]</scope>
    <source>
        <strain evidence="12">ATCC 33406 / DSM 1761 / CIP 103989 / NBRC 15051 / NCIMB 9469 / D465</strain>
    </source>
</reference>
<keyword evidence="6 11" id="KW-0418">Kinase</keyword>
<comment type="catalytic activity">
    <reaction evidence="1">
        <text>ATP + protein L-histidine = ADP + protein N-phospho-L-histidine.</text>
        <dbReference type="EC" id="2.7.13.3"/>
    </reaction>
</comment>
<dbReference type="GO" id="GO:0000160">
    <property type="term" value="P:phosphorelay signal transduction system"/>
    <property type="evidence" value="ECO:0007669"/>
    <property type="project" value="UniProtKB-KW"/>
</dbReference>
<feature type="domain" description="Histidine kinase" evidence="10">
    <location>
        <begin position="185"/>
        <end position="389"/>
    </location>
</feature>
<evidence type="ECO:0000256" key="3">
    <source>
        <dbReference type="ARBA" id="ARBA00022553"/>
    </source>
</evidence>
<organism evidence="11 12">
    <name type="scientific">Cytophaga hutchinsonii (strain ATCC 33406 / DSM 1761 / CIP 103989 / NBRC 15051 / NCIMB 9469 / D465)</name>
    <dbReference type="NCBI Taxonomy" id="269798"/>
    <lineage>
        <taxon>Bacteria</taxon>
        <taxon>Pseudomonadati</taxon>
        <taxon>Bacteroidota</taxon>
        <taxon>Cytophagia</taxon>
        <taxon>Cytophagales</taxon>
        <taxon>Cytophagaceae</taxon>
        <taxon>Cytophaga</taxon>
    </lineage>
</organism>
<keyword evidence="9" id="KW-0472">Membrane</keyword>
<dbReference type="SUPFAM" id="SSF55874">
    <property type="entry name" value="ATPase domain of HSP90 chaperone/DNA topoisomerase II/histidine kinase"/>
    <property type="match status" value="1"/>
</dbReference>
<dbReference type="InterPro" id="IPR005467">
    <property type="entry name" value="His_kinase_dom"/>
</dbReference>
<proteinExistence type="predicted"/>
<sequence length="391" mass="43951">MDIYKLNFRIKWIIVLLGIIVIAGSLVYTDYLAKRLVERERKLIDLYAKALETAATQEPDANMAFLSEKIINANTSVPVILTDETGEPLSSKNIVLPGNVSKEKEDLFLKQQILLMAAQHEPISIEFYGMKNYVYYKDSEILTMLRYYPYIQLTAIVFLSLAGYVAFNYSKKAEQSKVWVGLAKETAHQLGTPLSSLFAIRDYFKEIEPFKSDPMTEELAKDVDRLNVITARFSQIGLEGKLTPENVANVIEENIDYLKSRTSSYVSYSMEDFTDGATAVMNISLMGWVIENICKNAIDAMDGRGSIHISILTVKNTICIDIKDSGKGIPNNKIKTIFKPGFTTKKRGWGLGLTLVKRIVEEYHGGKVYVLQSGIDKGTTFRIELKGVQST</sequence>
<keyword evidence="7" id="KW-0067">ATP-binding</keyword>
<keyword evidence="12" id="KW-1185">Reference proteome</keyword>
<keyword evidence="8" id="KW-0902">Two-component regulatory system</keyword>
<accession>A0A6N4SMX6</accession>
<evidence type="ECO:0000256" key="7">
    <source>
        <dbReference type="ARBA" id="ARBA00022840"/>
    </source>
</evidence>
<protein>
    <recommendedName>
        <fullName evidence="2">histidine kinase</fullName>
        <ecNumber evidence="2">2.7.13.3</ecNumber>
    </recommendedName>
</protein>
<dbReference type="PROSITE" id="PS50109">
    <property type="entry name" value="HIS_KIN"/>
    <property type="match status" value="1"/>
</dbReference>
<evidence type="ECO:0000313" key="12">
    <source>
        <dbReference type="Proteomes" id="UP000001822"/>
    </source>
</evidence>
<dbReference type="OrthoDB" id="1931120at2"/>
<evidence type="ECO:0000256" key="9">
    <source>
        <dbReference type="SAM" id="Phobius"/>
    </source>
</evidence>
<dbReference type="EC" id="2.7.13.3" evidence="2"/>
<dbReference type="PANTHER" id="PTHR43065:SF10">
    <property type="entry name" value="PEROXIDE STRESS-ACTIVATED HISTIDINE KINASE MAK3"/>
    <property type="match status" value="1"/>
</dbReference>
<feature type="transmembrane region" description="Helical" evidence="9">
    <location>
        <begin position="12"/>
        <end position="33"/>
    </location>
</feature>
<evidence type="ECO:0000256" key="6">
    <source>
        <dbReference type="ARBA" id="ARBA00022777"/>
    </source>
</evidence>
<evidence type="ECO:0000256" key="8">
    <source>
        <dbReference type="ARBA" id="ARBA00023012"/>
    </source>
</evidence>
<evidence type="ECO:0000256" key="1">
    <source>
        <dbReference type="ARBA" id="ARBA00000085"/>
    </source>
</evidence>
<gene>
    <name evidence="11" type="ordered locus">CHU_0334</name>
</gene>
<evidence type="ECO:0000259" key="10">
    <source>
        <dbReference type="PROSITE" id="PS50109"/>
    </source>
</evidence>
<evidence type="ECO:0000256" key="4">
    <source>
        <dbReference type="ARBA" id="ARBA00022679"/>
    </source>
</evidence>
<dbReference type="Proteomes" id="UP000001822">
    <property type="component" value="Chromosome"/>
</dbReference>
<dbReference type="GO" id="GO:0005524">
    <property type="term" value="F:ATP binding"/>
    <property type="evidence" value="ECO:0007669"/>
    <property type="project" value="UniProtKB-KW"/>
</dbReference>
<dbReference type="InterPro" id="IPR004358">
    <property type="entry name" value="Sig_transdc_His_kin-like_C"/>
</dbReference>
<name>A0A6N4SMX6_CYTH3</name>
<keyword evidence="4" id="KW-0808">Transferase</keyword>
<dbReference type="CDD" id="cd00075">
    <property type="entry name" value="HATPase"/>
    <property type="match status" value="1"/>
</dbReference>
<dbReference type="Pfam" id="PF02518">
    <property type="entry name" value="HATPase_c"/>
    <property type="match status" value="1"/>
</dbReference>
<dbReference type="InterPro" id="IPR003594">
    <property type="entry name" value="HATPase_dom"/>
</dbReference>
<dbReference type="KEGG" id="chu:CHU_0334"/>
<keyword evidence="9" id="KW-0812">Transmembrane</keyword>
<evidence type="ECO:0000313" key="11">
    <source>
        <dbReference type="EMBL" id="ABG57624.1"/>
    </source>
</evidence>
<dbReference type="GO" id="GO:0004673">
    <property type="term" value="F:protein histidine kinase activity"/>
    <property type="evidence" value="ECO:0007669"/>
    <property type="project" value="UniProtKB-EC"/>
</dbReference>
<dbReference type="PRINTS" id="PR00344">
    <property type="entry name" value="BCTRLSENSOR"/>
</dbReference>
<dbReference type="PANTHER" id="PTHR43065">
    <property type="entry name" value="SENSOR HISTIDINE KINASE"/>
    <property type="match status" value="1"/>
</dbReference>
<keyword evidence="3" id="KW-0597">Phosphoprotein</keyword>
<dbReference type="Gene3D" id="3.30.565.10">
    <property type="entry name" value="Histidine kinase-like ATPase, C-terminal domain"/>
    <property type="match status" value="1"/>
</dbReference>
<dbReference type="AlphaFoldDB" id="A0A6N4SMX6"/>
<evidence type="ECO:0000256" key="2">
    <source>
        <dbReference type="ARBA" id="ARBA00012438"/>
    </source>
</evidence>